<accession>A0ABN6IYP9</accession>
<reference evidence="2" key="1">
    <citation type="submission" date="2021-07" db="EMBL/GenBank/DDBJ databases">
        <title>Complete genome sequencing of a Clostridium isolate.</title>
        <authorList>
            <person name="Ueki A."/>
            <person name="Tonouchi A."/>
        </authorList>
    </citation>
    <scope>NUCLEOTIDE SEQUENCE [LARGE SCALE GENOMIC DNA]</scope>
    <source>
        <strain evidence="2">C5S11</strain>
    </source>
</reference>
<proteinExistence type="predicted"/>
<dbReference type="RefSeq" id="WP_224037167.1">
    <property type="nucleotide sequence ID" value="NZ_AP024849.1"/>
</dbReference>
<gene>
    <name evidence="1" type="ORF">psyc5s11_16540</name>
</gene>
<organism evidence="1 2">
    <name type="scientific">Clostridium gelidum</name>
    <dbReference type="NCBI Taxonomy" id="704125"/>
    <lineage>
        <taxon>Bacteria</taxon>
        <taxon>Bacillati</taxon>
        <taxon>Bacillota</taxon>
        <taxon>Clostridia</taxon>
        <taxon>Eubacteriales</taxon>
        <taxon>Clostridiaceae</taxon>
        <taxon>Clostridium</taxon>
    </lineage>
</organism>
<evidence type="ECO:0000313" key="2">
    <source>
        <dbReference type="Proteomes" id="UP000824633"/>
    </source>
</evidence>
<protein>
    <submittedName>
        <fullName evidence="1">Transcriptional regulator</fullName>
    </submittedName>
</protein>
<sequence length="510" mass="58870">MITKIKFGECLHLLLSALDISNNRLSKAINVDSSLISRWMHEKRIPLYHSNYIENIALFLSQNVLNSFQEQHLNEVINIISVNIDKTVDTKDRIMKALLESQGCSLESKKAALGKKNSNLKSIQRINLSKENNIIIGRKNIISAMLSLIEIAIKEKCINNNVIYMSCNSNINATNFYDDFICLRDVVLKALRNGYTVKFLFKLTCNLTATINFIKFLQPLIETGHFLLYYYKAYDTFDFGRESTIIPSIGALSILSTTPSFGIDSAFYIENQVGIDILSNNFNAILLNSSKSLVKYYTLNKSLEYIDSLDESEKRAGNQFLFKDSLSLLTIPSILFKKLLEKLPFTNNQLIKELELHNCRLNTFLSNLQYYEYFNIYTLNSIQKIIKSKQLSFNFPICINTIDLEIGDIIVIIQNIINLIITYDNYKFALINELSYNNGKNITSFIIKEKHRVYIEYSNLAVSIKEPMIVYALEEHFRESWEHISPVDKNKKDIVKWLEHQIDVLKKQLV</sequence>
<evidence type="ECO:0000313" key="1">
    <source>
        <dbReference type="EMBL" id="BCZ45587.1"/>
    </source>
</evidence>
<keyword evidence="2" id="KW-1185">Reference proteome</keyword>
<dbReference type="EMBL" id="AP024849">
    <property type="protein sequence ID" value="BCZ45587.1"/>
    <property type="molecule type" value="Genomic_DNA"/>
</dbReference>
<name>A0ABN6IYP9_9CLOT</name>
<dbReference type="Proteomes" id="UP000824633">
    <property type="component" value="Chromosome"/>
</dbReference>